<evidence type="ECO:0000313" key="3">
    <source>
        <dbReference type="Proteomes" id="UP000178082"/>
    </source>
</evidence>
<dbReference type="GO" id="GO:0050660">
    <property type="term" value="F:flavin adenine dinucleotide binding"/>
    <property type="evidence" value="ECO:0007669"/>
    <property type="project" value="TreeGrafter"/>
</dbReference>
<name>A0A1F7SHV5_9BACT</name>
<evidence type="ECO:0000313" key="2">
    <source>
        <dbReference type="EMBL" id="OGL53383.1"/>
    </source>
</evidence>
<proteinExistence type="predicted"/>
<feature type="domain" description="Amine oxidase" evidence="1">
    <location>
        <begin position="13"/>
        <end position="382"/>
    </location>
</feature>
<comment type="caution">
    <text evidence="2">The sequence shown here is derived from an EMBL/GenBank/DDBJ whole genome shotgun (WGS) entry which is preliminary data.</text>
</comment>
<dbReference type="PRINTS" id="PR00419">
    <property type="entry name" value="ADXRDTASE"/>
</dbReference>
<dbReference type="InterPro" id="IPR036188">
    <property type="entry name" value="FAD/NAD-bd_sf"/>
</dbReference>
<dbReference type="Pfam" id="PF01593">
    <property type="entry name" value="Amino_oxidase"/>
    <property type="match status" value="1"/>
</dbReference>
<sequence length="460" mass="52306">MPKKIAVLGGGCTGLAAGLRLARKGYEVQVIEKLTRVGGLAGGVAINGNIYEYGPHVFHTTDTEILNDIKSIMGDDLISFQRTITIRFLNNYFKFPLSTAEVFLKLPVKTVIRALISLSWNLIKGPFWKPKVENSETVLMREYGKVIYEIFFKSYIERVWGVSPSEFSPNFARQRIPRLNMLEIVDKIFAPIKSHLKKNIKTDNYVEKVEGDLYTTKKGFSLIVERIAEEIQKLGGAVYLDSEVIRINRDGNRVRSVEVKDKNSAKREIPVDGVISTIPVNETVMRTYPCFENGIIEAAKGLRFRALVFVGLVVKRPKVLLSSFMYFRNHSFNRITDQAQFAIDIKPKGSTILVAEISCGTEDRYWQDETYAIEAVISDLEKESILKRDEILESYVFRAEHAYPLYSLNYELILDTLLSTTSSLMNFETAGRQGKFQYINTHIAMKMGYEAADKIIKKLQ</sequence>
<organism evidence="2 3">
    <name type="scientific">Candidatus Schekmanbacteria bacterium RIFCSPLOWO2_12_FULL_38_15</name>
    <dbReference type="NCBI Taxonomy" id="1817883"/>
    <lineage>
        <taxon>Bacteria</taxon>
        <taxon>Candidatus Schekmaniibacteriota</taxon>
    </lineage>
</organism>
<dbReference type="Gene3D" id="3.50.50.60">
    <property type="entry name" value="FAD/NAD(P)-binding domain"/>
    <property type="match status" value="1"/>
</dbReference>
<dbReference type="PANTHER" id="PTHR21197">
    <property type="entry name" value="UDP-GALACTOPYRANOSE MUTASE"/>
    <property type="match status" value="1"/>
</dbReference>
<dbReference type="InterPro" id="IPR002937">
    <property type="entry name" value="Amino_oxidase"/>
</dbReference>
<dbReference type="AlphaFoldDB" id="A0A1F7SHV5"/>
<dbReference type="SUPFAM" id="SSF51905">
    <property type="entry name" value="FAD/NAD(P)-binding domain"/>
    <property type="match status" value="1"/>
</dbReference>
<accession>A0A1F7SHV5</accession>
<dbReference type="Proteomes" id="UP000178082">
    <property type="component" value="Unassembled WGS sequence"/>
</dbReference>
<dbReference type="GO" id="GO:0008767">
    <property type="term" value="F:UDP-galactopyranose mutase activity"/>
    <property type="evidence" value="ECO:0007669"/>
    <property type="project" value="TreeGrafter"/>
</dbReference>
<dbReference type="STRING" id="1817883.A3G31_07725"/>
<dbReference type="EMBL" id="MGDI01000025">
    <property type="protein sequence ID" value="OGL53383.1"/>
    <property type="molecule type" value="Genomic_DNA"/>
</dbReference>
<dbReference type="PANTHER" id="PTHR21197:SF0">
    <property type="entry name" value="UDP-GALACTOPYRANOSE MUTASE"/>
    <property type="match status" value="1"/>
</dbReference>
<gene>
    <name evidence="2" type="ORF">A3G31_07725</name>
</gene>
<reference evidence="2 3" key="1">
    <citation type="journal article" date="2016" name="Nat. Commun.">
        <title>Thousands of microbial genomes shed light on interconnected biogeochemical processes in an aquifer system.</title>
        <authorList>
            <person name="Anantharaman K."/>
            <person name="Brown C.T."/>
            <person name="Hug L.A."/>
            <person name="Sharon I."/>
            <person name="Castelle C.J."/>
            <person name="Probst A.J."/>
            <person name="Thomas B.C."/>
            <person name="Singh A."/>
            <person name="Wilkins M.J."/>
            <person name="Karaoz U."/>
            <person name="Brodie E.L."/>
            <person name="Williams K.H."/>
            <person name="Hubbard S.S."/>
            <person name="Banfield J.F."/>
        </authorList>
    </citation>
    <scope>NUCLEOTIDE SEQUENCE [LARGE SCALE GENOMIC DNA]</scope>
</reference>
<evidence type="ECO:0000259" key="1">
    <source>
        <dbReference type="Pfam" id="PF01593"/>
    </source>
</evidence>
<dbReference type="GO" id="GO:0016491">
    <property type="term" value="F:oxidoreductase activity"/>
    <property type="evidence" value="ECO:0007669"/>
    <property type="project" value="InterPro"/>
</dbReference>
<dbReference type="GO" id="GO:0005829">
    <property type="term" value="C:cytosol"/>
    <property type="evidence" value="ECO:0007669"/>
    <property type="project" value="TreeGrafter"/>
</dbReference>
<protein>
    <recommendedName>
        <fullName evidence="1">Amine oxidase domain-containing protein</fullName>
    </recommendedName>
</protein>